<evidence type="ECO:0000256" key="5">
    <source>
        <dbReference type="ARBA" id="ARBA00022670"/>
    </source>
</evidence>
<dbReference type="GO" id="GO:0009003">
    <property type="term" value="F:signal peptidase activity"/>
    <property type="evidence" value="ECO:0007669"/>
    <property type="project" value="UniProtKB-EC"/>
</dbReference>
<evidence type="ECO:0000313" key="10">
    <source>
        <dbReference type="Proteomes" id="UP000286954"/>
    </source>
</evidence>
<dbReference type="PANTHER" id="PTHR43390">
    <property type="entry name" value="SIGNAL PEPTIDASE I"/>
    <property type="match status" value="1"/>
</dbReference>
<keyword evidence="7" id="KW-0812">Transmembrane</keyword>
<keyword evidence="7" id="KW-1133">Transmembrane helix</keyword>
<dbReference type="Proteomes" id="UP000286954">
    <property type="component" value="Chromosome"/>
</dbReference>
<name>A0A3T0EAL5_9PROT</name>
<protein>
    <recommendedName>
        <fullName evidence="4 7">Signal peptidase I</fullName>
        <ecNumber evidence="3 7">3.4.21.89</ecNumber>
    </recommendedName>
</protein>
<dbReference type="GO" id="GO:0016020">
    <property type="term" value="C:membrane"/>
    <property type="evidence" value="ECO:0007669"/>
    <property type="project" value="UniProtKB-SubCell"/>
</dbReference>
<comment type="similarity">
    <text evidence="2 8">Belongs to the peptidase S26 family.</text>
</comment>
<evidence type="ECO:0000256" key="8">
    <source>
        <dbReference type="RuleBase" id="RU362042"/>
    </source>
</evidence>
<keyword evidence="5 7" id="KW-0645">Protease</keyword>
<keyword evidence="7" id="KW-0472">Membrane</keyword>
<dbReference type="PRINTS" id="PR00727">
    <property type="entry name" value="LEADERPTASE"/>
</dbReference>
<dbReference type="Gene3D" id="2.10.109.10">
    <property type="entry name" value="Umud Fragment, subunit A"/>
    <property type="match status" value="1"/>
</dbReference>
<gene>
    <name evidence="9" type="ORF">X907_1992</name>
</gene>
<dbReference type="PROSITE" id="PS00760">
    <property type="entry name" value="SPASE_I_2"/>
    <property type="match status" value="1"/>
</dbReference>
<dbReference type="InterPro" id="IPR019757">
    <property type="entry name" value="Pept_S26A_signal_pept_1_Lys-AS"/>
</dbReference>
<dbReference type="InterPro" id="IPR019533">
    <property type="entry name" value="Peptidase_S26"/>
</dbReference>
<feature type="transmembrane region" description="Helical" evidence="7">
    <location>
        <begin position="31"/>
        <end position="52"/>
    </location>
</feature>
<dbReference type="CDD" id="cd06530">
    <property type="entry name" value="S26_SPase_I"/>
    <property type="match status" value="1"/>
</dbReference>
<evidence type="ECO:0000256" key="3">
    <source>
        <dbReference type="ARBA" id="ARBA00013208"/>
    </source>
</evidence>
<reference evidence="9 10" key="1">
    <citation type="submission" date="2016-12" db="EMBL/GenBank/DDBJ databases">
        <title>The genome of dimorphic prosthecate Glycocaulis alkaliphilus 6b-8t, isolated from crude oil dictates its adaptability in petroleum environments.</title>
        <authorList>
            <person name="Wu X.-L."/>
            <person name="Geng S."/>
        </authorList>
    </citation>
    <scope>NUCLEOTIDE SEQUENCE [LARGE SCALE GENOMIC DNA]</scope>
    <source>
        <strain evidence="9 10">6B-8</strain>
    </source>
</reference>
<evidence type="ECO:0000256" key="2">
    <source>
        <dbReference type="ARBA" id="ARBA00009370"/>
    </source>
</evidence>
<accession>A0A3T0EAL5</accession>
<dbReference type="PANTHER" id="PTHR43390:SF1">
    <property type="entry name" value="CHLOROPLAST PROCESSING PEPTIDASE"/>
    <property type="match status" value="1"/>
</dbReference>
<evidence type="ECO:0000256" key="1">
    <source>
        <dbReference type="ARBA" id="ARBA00000677"/>
    </source>
</evidence>
<dbReference type="KEGG" id="gak:X907_1992"/>
<keyword evidence="6 7" id="KW-0378">Hydrolase</keyword>
<dbReference type="EC" id="3.4.21.89" evidence="3 7"/>
<dbReference type="InterPro" id="IPR019756">
    <property type="entry name" value="Pept_S26A_signal_pept_1_Ser-AS"/>
</dbReference>
<dbReference type="RefSeq" id="WP_233352293.1">
    <property type="nucleotide sequence ID" value="NZ_BMFB01000003.1"/>
</dbReference>
<dbReference type="Pfam" id="PF10502">
    <property type="entry name" value="Peptidase_S26"/>
    <property type="match status" value="1"/>
</dbReference>
<dbReference type="InterPro" id="IPR036286">
    <property type="entry name" value="LexA/Signal_pep-like_sf"/>
</dbReference>
<sequence length="263" mass="29642">MTDHSGEGEVRPQNMVTTFFRRVVSEFGETIRFFAGVAAVWFALVTFGFAAFHIPSESMQPALQVGDRVLVSKFTYGYSRHSLPLNMGYLLPESWTGRVLHFGGPARGEVIVVRDPRQRINIIKRVIGLPGDTIEVRGGRLIINGDVMERVEQDVIRYRTREGQIVAVTVYEELLPEGNSHIIYERTDNALLDNVGPFRVPNDSYFLMGDNRDASADSRVGSQLGYVHRDNIVGRAFTVLFTFANCRNEEGLTCPPWRVFRGL</sequence>
<dbReference type="GO" id="GO:0006465">
    <property type="term" value="P:signal peptide processing"/>
    <property type="evidence" value="ECO:0007669"/>
    <property type="project" value="InterPro"/>
</dbReference>
<dbReference type="PROSITE" id="PS00501">
    <property type="entry name" value="SPASE_I_1"/>
    <property type="match status" value="1"/>
</dbReference>
<dbReference type="NCBIfam" id="TIGR02227">
    <property type="entry name" value="sigpep_I_bact"/>
    <property type="match status" value="1"/>
</dbReference>
<dbReference type="AlphaFoldDB" id="A0A3T0EAL5"/>
<comment type="subcellular location">
    <subcellularLocation>
        <location evidence="8">Membrane</location>
        <topology evidence="8">Single-pass type II membrane protein</topology>
    </subcellularLocation>
</comment>
<dbReference type="EMBL" id="CP018911">
    <property type="protein sequence ID" value="AZU04515.1"/>
    <property type="molecule type" value="Genomic_DNA"/>
</dbReference>
<evidence type="ECO:0000256" key="4">
    <source>
        <dbReference type="ARBA" id="ARBA00019232"/>
    </source>
</evidence>
<evidence type="ECO:0000256" key="6">
    <source>
        <dbReference type="ARBA" id="ARBA00022801"/>
    </source>
</evidence>
<organism evidence="9 10">
    <name type="scientific">Glycocaulis alkaliphilus</name>
    <dbReference type="NCBI Taxonomy" id="1434191"/>
    <lineage>
        <taxon>Bacteria</taxon>
        <taxon>Pseudomonadati</taxon>
        <taxon>Pseudomonadota</taxon>
        <taxon>Alphaproteobacteria</taxon>
        <taxon>Maricaulales</taxon>
        <taxon>Maricaulaceae</taxon>
        <taxon>Glycocaulis</taxon>
    </lineage>
</organism>
<evidence type="ECO:0000313" key="9">
    <source>
        <dbReference type="EMBL" id="AZU04515.1"/>
    </source>
</evidence>
<comment type="catalytic activity">
    <reaction evidence="1 7">
        <text>Cleavage of hydrophobic, N-terminal signal or leader sequences from secreted and periplasmic proteins.</text>
        <dbReference type="EC" id="3.4.21.89"/>
    </reaction>
</comment>
<dbReference type="SUPFAM" id="SSF51306">
    <property type="entry name" value="LexA/Signal peptidase"/>
    <property type="match status" value="1"/>
</dbReference>
<dbReference type="GO" id="GO:0004252">
    <property type="term" value="F:serine-type endopeptidase activity"/>
    <property type="evidence" value="ECO:0007669"/>
    <property type="project" value="InterPro"/>
</dbReference>
<keyword evidence="10" id="KW-1185">Reference proteome</keyword>
<proteinExistence type="inferred from homology"/>
<evidence type="ECO:0000256" key="7">
    <source>
        <dbReference type="RuleBase" id="RU003993"/>
    </source>
</evidence>
<dbReference type="InterPro" id="IPR000223">
    <property type="entry name" value="Pept_S26A_signal_pept_1"/>
</dbReference>